<sequence length="351" mass="32497">MQKRSTRSLQLAALLAASASAQTITSTIPICPTASSTTITMPTTVTFCPGPHCNGGASGPMITGAPHHGVGMQGHFLGDYTSVGADGKTTVLGIHETVYDSLCSTGLVPATWTITEECGCTEAPAPTHMPAGFETTVVPCTVCGPHSSMVTLTQPCSTGPYATQTPTVNQSPAAAAAAPVGQAPAAASAGAGAGASAGAVSGPSGASAGAGSGAGADAVAGTVSPAAAGAAPAGQAPAAASAGAGAGAGAGATAQGPSGASAGADSGSDAAAQVGADGASASAGAGAGASAKAGMVSPAGMMPVPANGTMPATNSTRSATSPMVSSYVSSATHASIAGFTIFAGVIAALLL</sequence>
<dbReference type="Proteomes" id="UP001345013">
    <property type="component" value="Unassembled WGS sequence"/>
</dbReference>
<feature type="transmembrane region" description="Helical" evidence="2">
    <location>
        <begin position="327"/>
        <end position="350"/>
    </location>
</feature>
<evidence type="ECO:0000256" key="2">
    <source>
        <dbReference type="SAM" id="Phobius"/>
    </source>
</evidence>
<evidence type="ECO:0000313" key="4">
    <source>
        <dbReference type="EMBL" id="KAK5101514.1"/>
    </source>
</evidence>
<dbReference type="EMBL" id="JAVRRG010000004">
    <property type="protein sequence ID" value="KAK5101514.1"/>
    <property type="molecule type" value="Genomic_DNA"/>
</dbReference>
<proteinExistence type="predicted"/>
<feature type="signal peptide" evidence="3">
    <location>
        <begin position="1"/>
        <end position="21"/>
    </location>
</feature>
<organism evidence="4 5">
    <name type="scientific">Lithohypha guttulata</name>
    <dbReference type="NCBI Taxonomy" id="1690604"/>
    <lineage>
        <taxon>Eukaryota</taxon>
        <taxon>Fungi</taxon>
        <taxon>Dikarya</taxon>
        <taxon>Ascomycota</taxon>
        <taxon>Pezizomycotina</taxon>
        <taxon>Eurotiomycetes</taxon>
        <taxon>Chaetothyriomycetidae</taxon>
        <taxon>Chaetothyriales</taxon>
        <taxon>Trichomeriaceae</taxon>
        <taxon>Lithohypha</taxon>
    </lineage>
</organism>
<evidence type="ECO:0000256" key="3">
    <source>
        <dbReference type="SAM" id="SignalP"/>
    </source>
</evidence>
<feature type="compositionally biased region" description="Low complexity" evidence="1">
    <location>
        <begin position="251"/>
        <end position="272"/>
    </location>
</feature>
<reference evidence="4 5" key="1">
    <citation type="submission" date="2023-08" db="EMBL/GenBank/DDBJ databases">
        <title>Black Yeasts Isolated from many extreme environments.</title>
        <authorList>
            <person name="Coleine C."/>
            <person name="Stajich J.E."/>
            <person name="Selbmann L."/>
        </authorList>
    </citation>
    <scope>NUCLEOTIDE SEQUENCE [LARGE SCALE GENOMIC DNA]</scope>
    <source>
        <strain evidence="4 5">CCFEE 5885</strain>
    </source>
</reference>
<keyword evidence="3" id="KW-0732">Signal</keyword>
<comment type="caution">
    <text evidence="4">The sequence shown here is derived from an EMBL/GenBank/DDBJ whole genome shotgun (WGS) entry which is preliminary data.</text>
</comment>
<gene>
    <name evidence="4" type="ORF">LTR24_000570</name>
</gene>
<feature type="region of interest" description="Disordered" evidence="1">
    <location>
        <begin position="237"/>
        <end position="272"/>
    </location>
</feature>
<name>A0ABR0KN91_9EURO</name>
<accession>A0ABR0KN91</accession>
<feature type="chain" id="PRO_5045437313" evidence="3">
    <location>
        <begin position="22"/>
        <end position="351"/>
    </location>
</feature>
<feature type="compositionally biased region" description="Low complexity" evidence="1">
    <location>
        <begin position="192"/>
        <end position="207"/>
    </location>
</feature>
<protein>
    <submittedName>
        <fullName evidence="4">Uncharacterized protein</fullName>
    </submittedName>
</protein>
<keyword evidence="5" id="KW-1185">Reference proteome</keyword>
<keyword evidence="2" id="KW-0472">Membrane</keyword>
<keyword evidence="2" id="KW-0812">Transmembrane</keyword>
<evidence type="ECO:0000313" key="5">
    <source>
        <dbReference type="Proteomes" id="UP001345013"/>
    </source>
</evidence>
<feature type="region of interest" description="Disordered" evidence="1">
    <location>
        <begin position="192"/>
        <end position="217"/>
    </location>
</feature>
<evidence type="ECO:0000256" key="1">
    <source>
        <dbReference type="SAM" id="MobiDB-lite"/>
    </source>
</evidence>
<keyword evidence="2" id="KW-1133">Transmembrane helix</keyword>